<feature type="compositionally biased region" description="Polar residues" evidence="2">
    <location>
        <begin position="93"/>
        <end position="112"/>
    </location>
</feature>
<dbReference type="EMBL" id="JAJA02000001">
    <property type="protein sequence ID" value="KWS04358.1"/>
    <property type="molecule type" value="Genomic_DNA"/>
</dbReference>
<evidence type="ECO:0000313" key="5">
    <source>
        <dbReference type="Proteomes" id="UP000023435"/>
    </source>
</evidence>
<proteinExistence type="inferred from homology"/>
<comment type="similarity">
    <text evidence="1">Belongs to the UPF0339 family. Duplicated subfamily.</text>
</comment>
<dbReference type="GeneID" id="97902091"/>
<keyword evidence="5" id="KW-1185">Reference proteome</keyword>
<name>A0A120AGC4_9GAMM</name>
<dbReference type="OrthoDB" id="9802792at2"/>
<dbReference type="PANTHER" id="PTHR40606">
    <property type="match status" value="1"/>
</dbReference>
<feature type="region of interest" description="Disordered" evidence="2">
    <location>
        <begin position="92"/>
        <end position="112"/>
    </location>
</feature>
<dbReference type="Proteomes" id="UP000023435">
    <property type="component" value="Unassembled WGS sequence"/>
</dbReference>
<accession>A0A120AGC4</accession>
<organism evidence="4 5">
    <name type="scientific">Lysobacter capsici AZ78</name>
    <dbReference type="NCBI Taxonomy" id="1444315"/>
    <lineage>
        <taxon>Bacteria</taxon>
        <taxon>Pseudomonadati</taxon>
        <taxon>Pseudomonadota</taxon>
        <taxon>Gammaproteobacteria</taxon>
        <taxon>Lysobacterales</taxon>
        <taxon>Lysobacteraceae</taxon>
        <taxon>Lysobacter</taxon>
    </lineage>
</organism>
<gene>
    <name evidence="4" type="ORF">AZ78_1907</name>
</gene>
<evidence type="ECO:0000256" key="2">
    <source>
        <dbReference type="SAM" id="MobiDB-lite"/>
    </source>
</evidence>
<dbReference type="InterPro" id="IPR051141">
    <property type="entry name" value="UPF0339_domain"/>
</dbReference>
<evidence type="ECO:0000256" key="1">
    <source>
        <dbReference type="ARBA" id="ARBA00007576"/>
    </source>
</evidence>
<protein>
    <recommendedName>
        <fullName evidence="3">DUF1508 domain-containing protein</fullName>
    </recommendedName>
</protein>
<dbReference type="SUPFAM" id="SSF160113">
    <property type="entry name" value="YegP-like"/>
    <property type="match status" value="2"/>
</dbReference>
<reference evidence="4 5" key="1">
    <citation type="journal article" date="2014" name="Genome Announc.">
        <title>Draft Genome Sequence of Lysobacter capsici AZ78, a Bacterium Antagonistic to Plant-Pathogenic Oomycetes.</title>
        <authorList>
            <person name="Puopolo G."/>
            <person name="Sonego P."/>
            <person name="Engelen K."/>
            <person name="Pertot I."/>
        </authorList>
    </citation>
    <scope>NUCLEOTIDE SEQUENCE [LARGE SCALE GENOMIC DNA]</scope>
    <source>
        <strain evidence="4 5">AZ78</strain>
    </source>
</reference>
<evidence type="ECO:0000313" key="4">
    <source>
        <dbReference type="EMBL" id="KWS04358.1"/>
    </source>
</evidence>
<feature type="domain" description="DUF1508" evidence="3">
    <location>
        <begin position="11"/>
        <end position="57"/>
    </location>
</feature>
<dbReference type="AlphaFoldDB" id="A0A120AGC4"/>
<sequence length="112" mass="12049">MSGKYVISKQSNGQYHFVLKAGNGETILSSESYTTHASALNGIHSVQTNSPIDARYERKLASNNKPYFVLKAANHQVIGTSELYNSDAARENGITSVKQNGPTTTIEDNSGG</sequence>
<dbReference type="Pfam" id="PF07411">
    <property type="entry name" value="DUF1508"/>
    <property type="match status" value="2"/>
</dbReference>
<dbReference type="InterPro" id="IPR036913">
    <property type="entry name" value="YegP-like_sf"/>
</dbReference>
<comment type="caution">
    <text evidence="4">The sequence shown here is derived from an EMBL/GenBank/DDBJ whole genome shotgun (WGS) entry which is preliminary data.</text>
</comment>
<dbReference type="PANTHER" id="PTHR40606:SF1">
    <property type="entry name" value="UPF0339 PROTEIN YEGP"/>
    <property type="match status" value="1"/>
</dbReference>
<dbReference type="Gene3D" id="2.30.29.80">
    <property type="match status" value="1"/>
</dbReference>
<feature type="domain" description="DUF1508" evidence="3">
    <location>
        <begin position="61"/>
        <end position="108"/>
    </location>
</feature>
<dbReference type="InterPro" id="IPR010879">
    <property type="entry name" value="DUF1508"/>
</dbReference>
<evidence type="ECO:0000259" key="3">
    <source>
        <dbReference type="Pfam" id="PF07411"/>
    </source>
</evidence>
<dbReference type="RefSeq" id="WP_036106938.1">
    <property type="nucleotide sequence ID" value="NZ_JAJA02000001.1"/>
</dbReference>